<sequence>MMTSAGYGHMDGGHCIGEVDPRYRGCVDDVLPLFDRWCSGKQECNFDTGVSDLKDTNINCPKFTMKFTRVHHSCIKVKSMCSSRTLTDTAGYLSSYIADTRRCGSLASPWKISADPGQIIQLEMTDFSFNKHNSNIISCRSIYGFVLERSLGINQTICGGSKRQVALYISKTNEVEIQFLKSNKRGEGEFLVKYQVVGCSEMSPPPNAWYKREGNKAVIGCENNDKEWTVTCTGNRMRQETKRAALVHKTYSTLDRNIQTYYRPVTMDQSVDNRTLWDIPPPTHPEGHTMSSDDQCTCATLQMRNNVDSDKRTEMTSLERQSLYSSIKSN</sequence>
<dbReference type="SUPFAM" id="SSF49854">
    <property type="entry name" value="Spermadhesin, CUB domain"/>
    <property type="match status" value="1"/>
</dbReference>
<dbReference type="InterPro" id="IPR000859">
    <property type="entry name" value="CUB_dom"/>
</dbReference>
<feature type="domain" description="CUB" evidence="4">
    <location>
        <begin position="81"/>
        <end position="197"/>
    </location>
</feature>
<keyword evidence="1" id="KW-1015">Disulfide bond</keyword>
<evidence type="ECO:0000313" key="5">
    <source>
        <dbReference type="EMBL" id="KAK2161063.1"/>
    </source>
</evidence>
<dbReference type="Proteomes" id="UP001208570">
    <property type="component" value="Unassembled WGS sequence"/>
</dbReference>
<dbReference type="AlphaFoldDB" id="A0AAD9NA45"/>
<protein>
    <recommendedName>
        <fullName evidence="4">CUB domain-containing protein</fullName>
    </recommendedName>
</protein>
<evidence type="ECO:0000256" key="2">
    <source>
        <dbReference type="PROSITE-ProRule" id="PRU00059"/>
    </source>
</evidence>
<evidence type="ECO:0000313" key="6">
    <source>
        <dbReference type="Proteomes" id="UP001208570"/>
    </source>
</evidence>
<accession>A0AAD9NA45</accession>
<evidence type="ECO:0000259" key="4">
    <source>
        <dbReference type="PROSITE" id="PS01180"/>
    </source>
</evidence>
<dbReference type="InterPro" id="IPR035914">
    <property type="entry name" value="Sperma_CUB_dom_sf"/>
</dbReference>
<comment type="caution">
    <text evidence="2">Lacks conserved residue(s) required for the propagation of feature annotation.</text>
</comment>
<evidence type="ECO:0000256" key="3">
    <source>
        <dbReference type="SAM" id="MobiDB-lite"/>
    </source>
</evidence>
<reference evidence="5" key="1">
    <citation type="journal article" date="2023" name="Mol. Biol. Evol.">
        <title>Third-Generation Sequencing Reveals the Adaptive Role of the Epigenome in Three Deep-Sea Polychaetes.</title>
        <authorList>
            <person name="Perez M."/>
            <person name="Aroh O."/>
            <person name="Sun Y."/>
            <person name="Lan Y."/>
            <person name="Juniper S.K."/>
            <person name="Young C.R."/>
            <person name="Angers B."/>
            <person name="Qian P.Y."/>
        </authorList>
    </citation>
    <scope>NUCLEOTIDE SEQUENCE</scope>
    <source>
        <strain evidence="5">P08H-3</strain>
    </source>
</reference>
<keyword evidence="6" id="KW-1185">Reference proteome</keyword>
<proteinExistence type="predicted"/>
<dbReference type="Pfam" id="PF00431">
    <property type="entry name" value="CUB"/>
    <property type="match status" value="1"/>
</dbReference>
<evidence type="ECO:0000256" key="1">
    <source>
        <dbReference type="ARBA" id="ARBA00023157"/>
    </source>
</evidence>
<dbReference type="Gene3D" id="2.60.120.740">
    <property type="match status" value="1"/>
</dbReference>
<comment type="caution">
    <text evidence="5">The sequence shown here is derived from an EMBL/GenBank/DDBJ whole genome shotgun (WGS) entry which is preliminary data.</text>
</comment>
<dbReference type="PROSITE" id="PS01180">
    <property type="entry name" value="CUB"/>
    <property type="match status" value="1"/>
</dbReference>
<name>A0AAD9NA45_9ANNE</name>
<feature type="region of interest" description="Disordered" evidence="3">
    <location>
        <begin position="307"/>
        <end position="330"/>
    </location>
</feature>
<dbReference type="CDD" id="cd22823">
    <property type="entry name" value="Gal_Rha_Lectin"/>
    <property type="match status" value="1"/>
</dbReference>
<dbReference type="EMBL" id="JAODUP010000122">
    <property type="protein sequence ID" value="KAK2161063.1"/>
    <property type="molecule type" value="Genomic_DNA"/>
</dbReference>
<gene>
    <name evidence="5" type="ORF">LSH36_122g09055</name>
</gene>
<dbReference type="Gene3D" id="2.60.120.290">
    <property type="entry name" value="Spermadhesin, CUB domain"/>
    <property type="match status" value="1"/>
</dbReference>
<feature type="compositionally biased region" description="Polar residues" evidence="3">
    <location>
        <begin position="315"/>
        <end position="330"/>
    </location>
</feature>
<dbReference type="InterPro" id="IPR043159">
    <property type="entry name" value="Lectin_gal-bd_sf"/>
</dbReference>
<organism evidence="5 6">
    <name type="scientific">Paralvinella palmiformis</name>
    <dbReference type="NCBI Taxonomy" id="53620"/>
    <lineage>
        <taxon>Eukaryota</taxon>
        <taxon>Metazoa</taxon>
        <taxon>Spiralia</taxon>
        <taxon>Lophotrochozoa</taxon>
        <taxon>Annelida</taxon>
        <taxon>Polychaeta</taxon>
        <taxon>Sedentaria</taxon>
        <taxon>Canalipalpata</taxon>
        <taxon>Terebellida</taxon>
        <taxon>Terebelliformia</taxon>
        <taxon>Alvinellidae</taxon>
        <taxon>Paralvinella</taxon>
    </lineage>
</organism>